<gene>
    <name evidence="1" type="ORF">TNIN_239951</name>
</gene>
<dbReference type="AlphaFoldDB" id="A0A8X6K8I4"/>
<evidence type="ECO:0000313" key="1">
    <source>
        <dbReference type="EMBL" id="GFS31341.1"/>
    </source>
</evidence>
<accession>A0A8X6K8I4</accession>
<reference evidence="1" key="1">
    <citation type="submission" date="2020-08" db="EMBL/GenBank/DDBJ databases">
        <title>Multicomponent nature underlies the extraordinary mechanical properties of spider dragline silk.</title>
        <authorList>
            <person name="Kono N."/>
            <person name="Nakamura H."/>
            <person name="Mori M."/>
            <person name="Yoshida Y."/>
            <person name="Ohtoshi R."/>
            <person name="Malay A.D."/>
            <person name="Moran D.A.P."/>
            <person name="Tomita M."/>
            <person name="Numata K."/>
            <person name="Arakawa K."/>
        </authorList>
    </citation>
    <scope>NUCLEOTIDE SEQUENCE</scope>
</reference>
<dbReference type="Proteomes" id="UP000886998">
    <property type="component" value="Unassembled WGS sequence"/>
</dbReference>
<comment type="caution">
    <text evidence="1">The sequence shown here is derived from an EMBL/GenBank/DDBJ whole genome shotgun (WGS) entry which is preliminary data.</text>
</comment>
<name>A0A8X6K8I4_9ARAC</name>
<sequence length="74" mass="8219">MKATTNRTRNGAKNIAPNFILHIPSPINALVSEIAPFLPSLFPTPARKTDVRHIPQLSVLPLGIRRLLLYFSMA</sequence>
<proteinExistence type="predicted"/>
<protein>
    <submittedName>
        <fullName evidence="1">Uncharacterized protein</fullName>
    </submittedName>
</protein>
<dbReference type="EMBL" id="BMAV01024236">
    <property type="protein sequence ID" value="GFS31341.1"/>
    <property type="molecule type" value="Genomic_DNA"/>
</dbReference>
<keyword evidence="2" id="KW-1185">Reference proteome</keyword>
<evidence type="ECO:0000313" key="2">
    <source>
        <dbReference type="Proteomes" id="UP000886998"/>
    </source>
</evidence>
<organism evidence="1 2">
    <name type="scientific">Trichonephila inaurata madagascariensis</name>
    <dbReference type="NCBI Taxonomy" id="2747483"/>
    <lineage>
        <taxon>Eukaryota</taxon>
        <taxon>Metazoa</taxon>
        <taxon>Ecdysozoa</taxon>
        <taxon>Arthropoda</taxon>
        <taxon>Chelicerata</taxon>
        <taxon>Arachnida</taxon>
        <taxon>Araneae</taxon>
        <taxon>Araneomorphae</taxon>
        <taxon>Entelegynae</taxon>
        <taxon>Araneoidea</taxon>
        <taxon>Nephilidae</taxon>
        <taxon>Trichonephila</taxon>
        <taxon>Trichonephila inaurata</taxon>
    </lineage>
</organism>